<proteinExistence type="predicted"/>
<dbReference type="Gene3D" id="3.30.70.270">
    <property type="match status" value="1"/>
</dbReference>
<gene>
    <name evidence="2" type="ORF">E6C27_scaffold294G00250</name>
</gene>
<organism evidence="2 3">
    <name type="scientific">Cucumis melo var. makuwa</name>
    <name type="common">Oriental melon</name>
    <dbReference type="NCBI Taxonomy" id="1194695"/>
    <lineage>
        <taxon>Eukaryota</taxon>
        <taxon>Viridiplantae</taxon>
        <taxon>Streptophyta</taxon>
        <taxon>Embryophyta</taxon>
        <taxon>Tracheophyta</taxon>
        <taxon>Spermatophyta</taxon>
        <taxon>Magnoliopsida</taxon>
        <taxon>eudicotyledons</taxon>
        <taxon>Gunneridae</taxon>
        <taxon>Pentapetalae</taxon>
        <taxon>rosids</taxon>
        <taxon>fabids</taxon>
        <taxon>Cucurbitales</taxon>
        <taxon>Cucurbitaceae</taxon>
        <taxon>Benincaseae</taxon>
        <taxon>Cucumis</taxon>
    </lineage>
</organism>
<feature type="compositionally biased region" description="Basic and acidic residues" evidence="1">
    <location>
        <begin position="396"/>
        <end position="405"/>
    </location>
</feature>
<name>A0A5A7TRE2_CUCMM</name>
<dbReference type="CDD" id="cd00303">
    <property type="entry name" value="retropepsin_like"/>
    <property type="match status" value="1"/>
</dbReference>
<sequence length="522" mass="58947">MKAVNSIALPIVRLVNRTTIRLGGWKGPVDLVVVKMDNFDVVLGMDFLLEHQVIPMPSANCLAIIGSFPTVVPAEIRRPNGFKTISAVQLDKSRAQEEPPYVEILLGALEKPRETVPKDTLCVPEKCDGVMPSRWPKFSSMWRRTDHGVESPLEANAHAKNAYRMAPSELTKLWKPSEMLSNTGCSIPVQATYGARVLFLKKKDRSPQQCVDRRTQSKLTVRRKCPLPMLTRRVDYPRGVKHLPKSDDRPRQCRVRTIKAKGLEKNCVTRHEAYEFPVVPLGLTDAKGRKCCSVQGQVSVLIHVGECHQGGSSREEDTQWSENLECRVALNGLKQAMIEGPSLGVVDATKTPEVEAEQLSCVLEEYLHHCVDGRQKNWVQLMKVAQFGHSAQTDSPSKRSPFEIKGKRHPVLPPLADGPYVGDRPQVHRVEEEWEQMADIARVNVVRSSVNLDLEEDREVEQALADRVRIGRRPTREVHKFLVQRKKPLVEVTSGRPVEDFEAWMQKTEELQLRQLTRTSTV</sequence>
<accession>A0A5A7TRE2</accession>
<evidence type="ECO:0000313" key="3">
    <source>
        <dbReference type="Proteomes" id="UP000321393"/>
    </source>
</evidence>
<protein>
    <recommendedName>
        <fullName evidence="4">Asp_protease_2 domain-containing protein</fullName>
    </recommendedName>
</protein>
<feature type="region of interest" description="Disordered" evidence="1">
    <location>
        <begin position="390"/>
        <end position="423"/>
    </location>
</feature>
<evidence type="ECO:0000256" key="1">
    <source>
        <dbReference type="SAM" id="MobiDB-lite"/>
    </source>
</evidence>
<dbReference type="InterPro" id="IPR021109">
    <property type="entry name" value="Peptidase_aspartic_dom_sf"/>
</dbReference>
<evidence type="ECO:0008006" key="4">
    <source>
        <dbReference type="Google" id="ProtNLM"/>
    </source>
</evidence>
<dbReference type="InterPro" id="IPR043502">
    <property type="entry name" value="DNA/RNA_pol_sf"/>
</dbReference>
<dbReference type="OrthoDB" id="1939491at2759"/>
<dbReference type="InterPro" id="IPR043128">
    <property type="entry name" value="Rev_trsase/Diguanyl_cyclase"/>
</dbReference>
<comment type="caution">
    <text evidence="2">The sequence shown here is derived from an EMBL/GenBank/DDBJ whole genome shotgun (WGS) entry which is preliminary data.</text>
</comment>
<dbReference type="Gene3D" id="3.10.10.10">
    <property type="entry name" value="HIV Type 1 Reverse Transcriptase, subunit A, domain 1"/>
    <property type="match status" value="1"/>
</dbReference>
<dbReference type="PANTHER" id="PTHR24559">
    <property type="entry name" value="TRANSPOSON TY3-I GAG-POL POLYPROTEIN"/>
    <property type="match status" value="1"/>
</dbReference>
<evidence type="ECO:0000313" key="2">
    <source>
        <dbReference type="EMBL" id="KAA0045428.1"/>
    </source>
</evidence>
<dbReference type="Pfam" id="PF08284">
    <property type="entry name" value="RVP_2"/>
    <property type="match status" value="1"/>
</dbReference>
<dbReference type="EMBL" id="SSTE01014539">
    <property type="protein sequence ID" value="KAA0045428.1"/>
    <property type="molecule type" value="Genomic_DNA"/>
</dbReference>
<dbReference type="SUPFAM" id="SSF56672">
    <property type="entry name" value="DNA/RNA polymerases"/>
    <property type="match status" value="1"/>
</dbReference>
<dbReference type="PANTHER" id="PTHR24559:SF436">
    <property type="entry name" value="RNA-DIRECTED DNA POLYMERASE HOMOLOG"/>
    <property type="match status" value="1"/>
</dbReference>
<dbReference type="AlphaFoldDB" id="A0A5A7TRE2"/>
<dbReference type="Proteomes" id="UP000321393">
    <property type="component" value="Unassembled WGS sequence"/>
</dbReference>
<dbReference type="InterPro" id="IPR053134">
    <property type="entry name" value="RNA-dir_DNA_polymerase"/>
</dbReference>
<dbReference type="Gene3D" id="2.40.70.10">
    <property type="entry name" value="Acid Proteases"/>
    <property type="match status" value="1"/>
</dbReference>
<reference evidence="2 3" key="1">
    <citation type="submission" date="2019-08" db="EMBL/GenBank/DDBJ databases">
        <title>Draft genome sequences of two oriental melons (Cucumis melo L. var makuwa).</title>
        <authorList>
            <person name="Kwon S.-Y."/>
        </authorList>
    </citation>
    <scope>NUCLEOTIDE SEQUENCE [LARGE SCALE GENOMIC DNA]</scope>
    <source>
        <strain evidence="3">cv. SW 3</strain>
        <tissue evidence="2">Leaf</tissue>
    </source>
</reference>